<gene>
    <name evidence="2" type="ORF">LAFE_0G14950G</name>
</gene>
<accession>A0A1G4MIB0</accession>
<evidence type="ECO:0000313" key="2">
    <source>
        <dbReference type="EMBL" id="SCW03641.1"/>
    </source>
</evidence>
<organism evidence="2 3">
    <name type="scientific">Lachancea fermentati</name>
    <name type="common">Zygosaccharomyces fermentati</name>
    <dbReference type="NCBI Taxonomy" id="4955"/>
    <lineage>
        <taxon>Eukaryota</taxon>
        <taxon>Fungi</taxon>
        <taxon>Dikarya</taxon>
        <taxon>Ascomycota</taxon>
        <taxon>Saccharomycotina</taxon>
        <taxon>Saccharomycetes</taxon>
        <taxon>Saccharomycetales</taxon>
        <taxon>Saccharomycetaceae</taxon>
        <taxon>Lachancea</taxon>
    </lineage>
</organism>
<dbReference type="AlphaFoldDB" id="A0A1G4MIB0"/>
<feature type="coiled-coil region" evidence="1">
    <location>
        <begin position="108"/>
        <end position="135"/>
    </location>
</feature>
<dbReference type="OrthoDB" id="4082954at2759"/>
<protein>
    <submittedName>
        <fullName evidence="2">LAFE_0G14950g1_1</fullName>
    </submittedName>
</protein>
<keyword evidence="3" id="KW-1185">Reference proteome</keyword>
<evidence type="ECO:0000313" key="3">
    <source>
        <dbReference type="Proteomes" id="UP000190831"/>
    </source>
</evidence>
<dbReference type="OMA" id="HYVWWKL"/>
<reference evidence="2 3" key="1">
    <citation type="submission" date="2016-03" db="EMBL/GenBank/DDBJ databases">
        <authorList>
            <person name="Devillers H."/>
        </authorList>
    </citation>
    <scope>NUCLEOTIDE SEQUENCE [LARGE SCALE GENOMIC DNA]</scope>
    <source>
        <strain evidence="2">CBS 6772</strain>
    </source>
</reference>
<keyword evidence="1" id="KW-0175">Coiled coil</keyword>
<dbReference type="EMBL" id="LT598486">
    <property type="protein sequence ID" value="SCW03641.1"/>
    <property type="molecule type" value="Genomic_DNA"/>
</dbReference>
<evidence type="ECO:0000256" key="1">
    <source>
        <dbReference type="SAM" id="Coils"/>
    </source>
</evidence>
<dbReference type="Proteomes" id="UP000190831">
    <property type="component" value="Chromosome G"/>
</dbReference>
<proteinExistence type="predicted"/>
<sequence length="160" mass="19524">MMKPQRAFLRLFTSVVRLRKSHQIQIKSLEDLAKLESLEDVDPELVKRLINERTNELNIQNELQMLKNLQSQEKQHQDVSLRKFVRPAWMFLLMSSLVYLSGHYLWCRLEHDEREEDLKRQVKAMENELFSLIEEKRKDSEIDTEDRNASTRSWYKRWFW</sequence>
<name>A0A1G4MIB0_LACFM</name>